<feature type="region of interest" description="Disordered" evidence="1">
    <location>
        <begin position="1"/>
        <end position="99"/>
    </location>
</feature>
<proteinExistence type="predicted"/>
<protein>
    <submittedName>
        <fullName evidence="3">Uncharacterized protein</fullName>
    </submittedName>
</protein>
<evidence type="ECO:0000256" key="2">
    <source>
        <dbReference type="SAM" id="Phobius"/>
    </source>
</evidence>
<dbReference type="EMBL" id="DXDC01000225">
    <property type="protein sequence ID" value="HIY66133.1"/>
    <property type="molecule type" value="Genomic_DNA"/>
</dbReference>
<keyword evidence="2" id="KW-0812">Transmembrane</keyword>
<feature type="non-terminal residue" evidence="3">
    <location>
        <position position="232"/>
    </location>
</feature>
<dbReference type="AlphaFoldDB" id="A0A9D1YVK6"/>
<reference evidence="3" key="2">
    <citation type="submission" date="2021-04" db="EMBL/GenBank/DDBJ databases">
        <authorList>
            <person name="Gilroy R."/>
        </authorList>
    </citation>
    <scope>NUCLEOTIDE SEQUENCE</scope>
    <source>
        <strain evidence="3">ChiGjej1B1-98</strain>
    </source>
</reference>
<keyword evidence="2" id="KW-0472">Membrane</keyword>
<reference evidence="3" key="1">
    <citation type="journal article" date="2021" name="PeerJ">
        <title>Extensive microbial diversity within the chicken gut microbiome revealed by metagenomics and culture.</title>
        <authorList>
            <person name="Gilroy R."/>
            <person name="Ravi A."/>
            <person name="Getino M."/>
            <person name="Pursley I."/>
            <person name="Horton D.L."/>
            <person name="Alikhan N.F."/>
            <person name="Baker D."/>
            <person name="Gharbi K."/>
            <person name="Hall N."/>
            <person name="Watson M."/>
            <person name="Adriaenssens E.M."/>
            <person name="Foster-Nyarko E."/>
            <person name="Jarju S."/>
            <person name="Secka A."/>
            <person name="Antonio M."/>
            <person name="Oren A."/>
            <person name="Chaudhuri R.R."/>
            <person name="La Ragione R."/>
            <person name="Hildebrand F."/>
            <person name="Pallen M.J."/>
        </authorList>
    </citation>
    <scope>NUCLEOTIDE SEQUENCE</scope>
    <source>
        <strain evidence="3">ChiGjej1B1-98</strain>
    </source>
</reference>
<feature type="compositionally biased region" description="Pro residues" evidence="1">
    <location>
        <begin position="1"/>
        <end position="11"/>
    </location>
</feature>
<keyword evidence="2" id="KW-1133">Transmembrane helix</keyword>
<feature type="compositionally biased region" description="Gly residues" evidence="1">
    <location>
        <begin position="86"/>
        <end position="99"/>
    </location>
</feature>
<comment type="caution">
    <text evidence="3">The sequence shown here is derived from an EMBL/GenBank/DDBJ whole genome shotgun (WGS) entry which is preliminary data.</text>
</comment>
<evidence type="ECO:0000313" key="4">
    <source>
        <dbReference type="Proteomes" id="UP000824005"/>
    </source>
</evidence>
<dbReference type="Proteomes" id="UP000824005">
    <property type="component" value="Unassembled WGS sequence"/>
</dbReference>
<evidence type="ECO:0000256" key="1">
    <source>
        <dbReference type="SAM" id="MobiDB-lite"/>
    </source>
</evidence>
<organism evidence="3 4">
    <name type="scientific">Candidatus Agrococcus pullicola</name>
    <dbReference type="NCBI Taxonomy" id="2838429"/>
    <lineage>
        <taxon>Bacteria</taxon>
        <taxon>Bacillati</taxon>
        <taxon>Actinomycetota</taxon>
        <taxon>Actinomycetes</taxon>
        <taxon>Micrococcales</taxon>
        <taxon>Microbacteriaceae</taxon>
        <taxon>Agrococcus</taxon>
    </lineage>
</organism>
<name>A0A9D1YVK6_9MICO</name>
<feature type="compositionally biased region" description="Low complexity" evidence="1">
    <location>
        <begin position="29"/>
        <end position="60"/>
    </location>
</feature>
<gene>
    <name evidence="3" type="ORF">H9830_07635</name>
</gene>
<sequence>MTNYPPHPSNPNPDNTGPVQQPDHNQSAPGYDQYSQQQYPQDQFQQQYPEQQQYPQDPNQAFPQQQGGHSNDYDAYGAQQQPPYGDQGGGYASGYGDGNQYGGPGGGGYGGTGGPEGGNGKKKKRLGLILGITIPVAVIAILGLLAAIFVPQYLKQQEIDEAVATYNQEHDAWSTTFTEDQLAALEGSFDGLDVLSAANGDYSGEGSFGEACSQLDGLAPVFEELSGGEPPA</sequence>
<feature type="transmembrane region" description="Helical" evidence="2">
    <location>
        <begin position="126"/>
        <end position="150"/>
    </location>
</feature>
<feature type="compositionally biased region" description="Polar residues" evidence="1">
    <location>
        <begin position="12"/>
        <end position="28"/>
    </location>
</feature>
<accession>A0A9D1YVK6</accession>
<evidence type="ECO:0000313" key="3">
    <source>
        <dbReference type="EMBL" id="HIY66133.1"/>
    </source>
</evidence>
<feature type="compositionally biased region" description="Low complexity" evidence="1">
    <location>
        <begin position="76"/>
        <end position="85"/>
    </location>
</feature>